<comment type="caution">
    <text evidence="1">The sequence shown here is derived from an EMBL/GenBank/DDBJ whole genome shotgun (WGS) entry which is preliminary data.</text>
</comment>
<accession>A0ABW1CR84</accession>
<dbReference type="EMBL" id="JBHSPA010000035">
    <property type="protein sequence ID" value="MFC5828226.1"/>
    <property type="molecule type" value="Genomic_DNA"/>
</dbReference>
<evidence type="ECO:0000313" key="1">
    <source>
        <dbReference type="EMBL" id="MFC5828226.1"/>
    </source>
</evidence>
<sequence>MPIPHDPTPRARLTFRWRDERWHLLDRPRPGVILISDNVPQGFEYGSSEAAEGAFWTQVVDSVFAWRDRHASARWPGVEIAAVFDEVNRQAIVAERTRRHGCQVLVLDDKVAALAAFHKRVHSLAGEAVQ</sequence>
<reference evidence="2" key="1">
    <citation type="journal article" date="2019" name="Int. J. Syst. Evol. Microbiol.">
        <title>The Global Catalogue of Microorganisms (GCM) 10K type strain sequencing project: providing services to taxonomists for standard genome sequencing and annotation.</title>
        <authorList>
            <consortium name="The Broad Institute Genomics Platform"/>
            <consortium name="The Broad Institute Genome Sequencing Center for Infectious Disease"/>
            <person name="Wu L."/>
            <person name="Ma J."/>
        </authorList>
    </citation>
    <scope>NUCLEOTIDE SEQUENCE [LARGE SCALE GENOMIC DNA]</scope>
    <source>
        <strain evidence="2">CCUG 53903</strain>
    </source>
</reference>
<organism evidence="1 2">
    <name type="scientific">Nonomuraea insulae</name>
    <dbReference type="NCBI Taxonomy" id="1616787"/>
    <lineage>
        <taxon>Bacteria</taxon>
        <taxon>Bacillati</taxon>
        <taxon>Actinomycetota</taxon>
        <taxon>Actinomycetes</taxon>
        <taxon>Streptosporangiales</taxon>
        <taxon>Streptosporangiaceae</taxon>
        <taxon>Nonomuraea</taxon>
    </lineage>
</organism>
<proteinExistence type="predicted"/>
<name>A0ABW1CR84_9ACTN</name>
<dbReference type="RefSeq" id="WP_379517729.1">
    <property type="nucleotide sequence ID" value="NZ_JBHSPA010000035.1"/>
</dbReference>
<protein>
    <submittedName>
        <fullName evidence="1">Uncharacterized protein</fullName>
    </submittedName>
</protein>
<evidence type="ECO:0000313" key="2">
    <source>
        <dbReference type="Proteomes" id="UP001596058"/>
    </source>
</evidence>
<dbReference type="Proteomes" id="UP001596058">
    <property type="component" value="Unassembled WGS sequence"/>
</dbReference>
<gene>
    <name evidence="1" type="ORF">ACFPZ3_30535</name>
</gene>
<keyword evidence="2" id="KW-1185">Reference proteome</keyword>